<accession>A0A0R3DJG4</accession>
<dbReference type="EMBL" id="LJYG01000086">
    <property type="protein sequence ID" value="KRQ09987.1"/>
    <property type="molecule type" value="Genomic_DNA"/>
</dbReference>
<feature type="region of interest" description="Disordered" evidence="1">
    <location>
        <begin position="141"/>
        <end position="164"/>
    </location>
</feature>
<sequence>MRQLDSADQQEPSDAISIRTMIKEKITRLKEMSRLEVLDADANTPDQQISLTDPDARWVATSGRGSGILGYNVQAAGDTEHHPIVTQEVINVGNDRGQLALMMSKQAKEVLEVDKLEAVARRLLRRRGDISLREAGVAVTLPKPITSNGQGGGPVRQAGSRLPA</sequence>
<protein>
    <submittedName>
        <fullName evidence="2">Uncharacterized protein</fullName>
    </submittedName>
</protein>
<proteinExistence type="predicted"/>
<evidence type="ECO:0000313" key="2">
    <source>
        <dbReference type="EMBL" id="KRQ09987.1"/>
    </source>
</evidence>
<dbReference type="PANTHER" id="PTHR33408">
    <property type="entry name" value="TRANSPOSASE"/>
    <property type="match status" value="1"/>
</dbReference>
<keyword evidence="3" id="KW-1185">Reference proteome</keyword>
<dbReference type="Proteomes" id="UP000051936">
    <property type="component" value="Unassembled WGS sequence"/>
</dbReference>
<dbReference type="RefSeq" id="WP_057749823.1">
    <property type="nucleotide sequence ID" value="NZ_LJYG01000086.1"/>
</dbReference>
<reference evidence="2 3" key="1">
    <citation type="submission" date="2015-09" db="EMBL/GenBank/DDBJ databases">
        <title>Draft Genome Sequence of Bradyrhizobium manausense Strain BR 3351T, a Novel Symbiotic Nitrogen-Fixing Alphaproteobacterium Isolated from Brazilian Amazon Rain Forest.</title>
        <authorList>
            <person name="De Araujo J.L."/>
            <person name="Zilli J.E."/>
        </authorList>
    </citation>
    <scope>NUCLEOTIDE SEQUENCE [LARGE SCALE GENOMIC DNA]</scope>
    <source>
        <strain evidence="2 3">BR3351</strain>
    </source>
</reference>
<dbReference type="PANTHER" id="PTHR33408:SF2">
    <property type="entry name" value="TRANSPOSASE DDE DOMAIN-CONTAINING PROTEIN"/>
    <property type="match status" value="1"/>
</dbReference>
<organism evidence="2 3">
    <name type="scientific">Bradyrhizobium manausense</name>
    <dbReference type="NCBI Taxonomy" id="989370"/>
    <lineage>
        <taxon>Bacteria</taxon>
        <taxon>Pseudomonadati</taxon>
        <taxon>Pseudomonadota</taxon>
        <taxon>Alphaproteobacteria</taxon>
        <taxon>Hyphomicrobiales</taxon>
        <taxon>Nitrobacteraceae</taxon>
        <taxon>Bradyrhizobium</taxon>
    </lineage>
</organism>
<evidence type="ECO:0000256" key="1">
    <source>
        <dbReference type="SAM" id="MobiDB-lite"/>
    </source>
</evidence>
<comment type="caution">
    <text evidence="2">The sequence shown here is derived from an EMBL/GenBank/DDBJ whole genome shotgun (WGS) entry which is preliminary data.</text>
</comment>
<gene>
    <name evidence="2" type="ORF">AOQ71_20150</name>
</gene>
<name>A0A0R3DJG4_9BRAD</name>
<evidence type="ECO:0000313" key="3">
    <source>
        <dbReference type="Proteomes" id="UP000051936"/>
    </source>
</evidence>
<dbReference type="AlphaFoldDB" id="A0A0R3DJG4"/>
<dbReference type="OrthoDB" id="9774608at2"/>
<dbReference type="STRING" id="989370.AOQ71_20150"/>